<protein>
    <submittedName>
        <fullName evidence="1">Heme-binding protein</fullName>
    </submittedName>
</protein>
<dbReference type="PANTHER" id="PTHR11220">
    <property type="entry name" value="HEME-BINDING PROTEIN-RELATED"/>
    <property type="match status" value="1"/>
</dbReference>
<dbReference type="Proteomes" id="UP001302477">
    <property type="component" value="Chromosome"/>
</dbReference>
<name>A0AAU0N0Q1_9GAMM</name>
<dbReference type="EMBL" id="CP137555">
    <property type="protein sequence ID" value="WOX06355.1"/>
    <property type="molecule type" value="Genomic_DNA"/>
</dbReference>
<gene>
    <name evidence="1" type="ORF">R5R33_04295</name>
</gene>
<accession>A0AAU0N0Q1</accession>
<dbReference type="InterPro" id="IPR011256">
    <property type="entry name" value="Reg_factor_effector_dom_sf"/>
</dbReference>
<dbReference type="SUPFAM" id="SSF55136">
    <property type="entry name" value="Probable bacterial effector-binding domain"/>
    <property type="match status" value="1"/>
</dbReference>
<dbReference type="RefSeq" id="WP_318954812.1">
    <property type="nucleotide sequence ID" value="NZ_CP137555.1"/>
</dbReference>
<sequence>MAIEEPAYTVTEQAAPFELRTYAPRIVAEVVVSGSMDQASSAGFRLLANYIFGNNSASGGGNAKIQMTAPVGIEPRSEKINMTAPVSMQESDGRWRVTFAMPASYTMETLPRPNNAAVTLREIPETRVAVIRFSGVASEQKVAEKTSELLTWLSEKGLSPTGNRELARYNPPWTLPFLRRNEIMVEYQ</sequence>
<organism evidence="1 2">
    <name type="scientific">Microbulbifer pacificus</name>
    <dbReference type="NCBI Taxonomy" id="407164"/>
    <lineage>
        <taxon>Bacteria</taxon>
        <taxon>Pseudomonadati</taxon>
        <taxon>Pseudomonadota</taxon>
        <taxon>Gammaproteobacteria</taxon>
        <taxon>Cellvibrionales</taxon>
        <taxon>Microbulbiferaceae</taxon>
        <taxon>Microbulbifer</taxon>
    </lineage>
</organism>
<dbReference type="InterPro" id="IPR006917">
    <property type="entry name" value="SOUL_heme-bd"/>
</dbReference>
<dbReference type="Gene3D" id="3.20.80.10">
    <property type="entry name" value="Regulatory factor, effector binding domain"/>
    <property type="match status" value="1"/>
</dbReference>
<evidence type="ECO:0000313" key="2">
    <source>
        <dbReference type="Proteomes" id="UP001302477"/>
    </source>
</evidence>
<reference evidence="1 2" key="1">
    <citation type="submission" date="2023-10" db="EMBL/GenBank/DDBJ databases">
        <title>Description of Microbulbifer bruguierae sp. nov., isolated from the sediments of mangrove plant Bruguiera sexangula and comparative genomic analyses of the genus Microbulbifer.</title>
        <authorList>
            <person name="Long M."/>
        </authorList>
    </citation>
    <scope>NUCLEOTIDE SEQUENCE [LARGE SCALE GENOMIC DNA]</scope>
    <source>
        <strain evidence="1 2">SPO729</strain>
    </source>
</reference>
<dbReference type="KEGG" id="mpaf:R5R33_04295"/>
<keyword evidence="2" id="KW-1185">Reference proteome</keyword>
<proteinExistence type="predicted"/>
<dbReference type="Pfam" id="PF04832">
    <property type="entry name" value="SOUL"/>
    <property type="match status" value="1"/>
</dbReference>
<dbReference type="AlphaFoldDB" id="A0AAU0N0Q1"/>
<dbReference type="PANTHER" id="PTHR11220:SF58">
    <property type="entry name" value="SOUL HEME-BINDING FAMILY PROTEIN"/>
    <property type="match status" value="1"/>
</dbReference>
<evidence type="ECO:0000313" key="1">
    <source>
        <dbReference type="EMBL" id="WOX06355.1"/>
    </source>
</evidence>